<organism evidence="2 3">
    <name type="scientific">Marmota monax</name>
    <name type="common">Woodchuck</name>
    <dbReference type="NCBI Taxonomy" id="9995"/>
    <lineage>
        <taxon>Eukaryota</taxon>
        <taxon>Metazoa</taxon>
        <taxon>Chordata</taxon>
        <taxon>Craniata</taxon>
        <taxon>Vertebrata</taxon>
        <taxon>Euteleostomi</taxon>
        <taxon>Mammalia</taxon>
        <taxon>Eutheria</taxon>
        <taxon>Euarchontoglires</taxon>
        <taxon>Glires</taxon>
        <taxon>Rodentia</taxon>
        <taxon>Sciuromorpha</taxon>
        <taxon>Sciuridae</taxon>
        <taxon>Xerinae</taxon>
        <taxon>Marmotini</taxon>
        <taxon>Marmota</taxon>
    </lineage>
</organism>
<gene>
    <name evidence="2" type="ORF">GHT09_013589</name>
</gene>
<dbReference type="EMBL" id="WJEC01003092">
    <property type="protein sequence ID" value="KAF7475508.1"/>
    <property type="molecule type" value="Genomic_DNA"/>
</dbReference>
<feature type="compositionally biased region" description="Basic residues" evidence="1">
    <location>
        <begin position="1"/>
        <end position="11"/>
    </location>
</feature>
<feature type="compositionally biased region" description="Basic residues" evidence="1">
    <location>
        <begin position="47"/>
        <end position="56"/>
    </location>
</feature>
<accession>A0A834QFD7</accession>
<sequence length="190" mass="20591">MEARAARRSHSARALLAGGGAATGPGPGLRPGAAGGVRGWDAPGVPRWRRRRQRRRLLGDELALRRADPVQPGRRVEAAAQPERRRRQPELQRPSPTMAAQGEPGYLAAQSDPGSNSERSTDSPMPGSEDDLVAGAPLHSPEWSEERFRVDRKKLEAMLQGLQAPGPLANLMGSEELKAECLYERAQVVI</sequence>
<name>A0A834QFD7_MARMO</name>
<evidence type="ECO:0000313" key="2">
    <source>
        <dbReference type="EMBL" id="KAF7475508.1"/>
    </source>
</evidence>
<evidence type="ECO:0000313" key="3">
    <source>
        <dbReference type="Proteomes" id="UP000662637"/>
    </source>
</evidence>
<comment type="caution">
    <text evidence="2">The sequence shown here is derived from an EMBL/GenBank/DDBJ whole genome shotgun (WGS) entry which is preliminary data.</text>
</comment>
<protein>
    <submittedName>
        <fullName evidence="2">Uncharacterized protein</fullName>
    </submittedName>
</protein>
<feature type="compositionally biased region" description="Gly residues" evidence="1">
    <location>
        <begin position="17"/>
        <end position="38"/>
    </location>
</feature>
<feature type="compositionally biased region" description="Basic and acidic residues" evidence="1">
    <location>
        <begin position="57"/>
        <end position="68"/>
    </location>
</feature>
<evidence type="ECO:0000256" key="1">
    <source>
        <dbReference type="SAM" id="MobiDB-lite"/>
    </source>
</evidence>
<dbReference type="AlphaFoldDB" id="A0A834QFD7"/>
<dbReference type="Proteomes" id="UP000662637">
    <property type="component" value="Unassembled WGS sequence"/>
</dbReference>
<feature type="region of interest" description="Disordered" evidence="1">
    <location>
        <begin position="1"/>
        <end position="145"/>
    </location>
</feature>
<proteinExistence type="predicted"/>
<reference evidence="2" key="1">
    <citation type="submission" date="2020-08" db="EMBL/GenBank/DDBJ databases">
        <authorList>
            <person name="Shumante A."/>
            <person name="Zimin A.V."/>
            <person name="Puiu D."/>
            <person name="Salzberg S.L."/>
        </authorList>
    </citation>
    <scope>NUCLEOTIDE SEQUENCE</scope>
    <source>
        <strain evidence="2">WC2-LM</strain>
        <tissue evidence="2">Liver</tissue>
    </source>
</reference>